<dbReference type="PANTHER" id="PTHR13211:SF0">
    <property type="entry name" value="TELOMERASE CAJAL BODY PROTEIN 1"/>
    <property type="match status" value="1"/>
</dbReference>
<dbReference type="InterPro" id="IPR051150">
    <property type="entry name" value="SWT21/TCAB1_mRNA_Telomere"/>
</dbReference>
<dbReference type="SUPFAM" id="SSF50978">
    <property type="entry name" value="WD40 repeat-like"/>
    <property type="match status" value="1"/>
</dbReference>
<dbReference type="VEuPathDB" id="CryptoDB:Vbra_15120"/>
<dbReference type="InterPro" id="IPR001680">
    <property type="entry name" value="WD40_rpt"/>
</dbReference>
<feature type="compositionally biased region" description="Acidic residues" evidence="1">
    <location>
        <begin position="386"/>
        <end position="398"/>
    </location>
</feature>
<dbReference type="OrthoDB" id="239865at2759"/>
<evidence type="ECO:0000313" key="3">
    <source>
        <dbReference type="Proteomes" id="UP000041254"/>
    </source>
</evidence>
<dbReference type="Pfam" id="PF00400">
    <property type="entry name" value="WD40"/>
    <property type="match status" value="2"/>
</dbReference>
<dbReference type="Proteomes" id="UP000041254">
    <property type="component" value="Unassembled WGS sequence"/>
</dbReference>
<name>A0A0G4FER1_VITBC</name>
<dbReference type="SMART" id="SM00320">
    <property type="entry name" value="WD40"/>
    <property type="match status" value="5"/>
</dbReference>
<dbReference type="STRING" id="1169540.A0A0G4FER1"/>
<dbReference type="InterPro" id="IPR036322">
    <property type="entry name" value="WD40_repeat_dom_sf"/>
</dbReference>
<evidence type="ECO:0000313" key="2">
    <source>
        <dbReference type="EMBL" id="CEM11297.1"/>
    </source>
</evidence>
<dbReference type="EMBL" id="CDMY01000413">
    <property type="protein sequence ID" value="CEM11297.1"/>
    <property type="molecule type" value="Genomic_DNA"/>
</dbReference>
<dbReference type="InterPro" id="IPR015943">
    <property type="entry name" value="WD40/YVTN_repeat-like_dom_sf"/>
</dbReference>
<organism evidence="2 3">
    <name type="scientific">Vitrella brassicaformis (strain CCMP3155)</name>
    <dbReference type="NCBI Taxonomy" id="1169540"/>
    <lineage>
        <taxon>Eukaryota</taxon>
        <taxon>Sar</taxon>
        <taxon>Alveolata</taxon>
        <taxon>Colpodellida</taxon>
        <taxon>Vitrellaceae</taxon>
        <taxon>Vitrella</taxon>
    </lineage>
</organism>
<dbReference type="InParanoid" id="A0A0G4FER1"/>
<reference evidence="2 3" key="1">
    <citation type="submission" date="2014-11" db="EMBL/GenBank/DDBJ databases">
        <authorList>
            <person name="Zhu J."/>
            <person name="Qi W."/>
            <person name="Song R."/>
        </authorList>
    </citation>
    <scope>NUCLEOTIDE SEQUENCE [LARGE SCALE GENOMIC DNA]</scope>
</reference>
<dbReference type="PhylomeDB" id="A0A0G4FER1"/>
<keyword evidence="3" id="KW-1185">Reference proteome</keyword>
<protein>
    <submittedName>
        <fullName evidence="2">Uncharacterized protein</fullName>
    </submittedName>
</protein>
<accession>A0A0G4FER1</accession>
<feature type="region of interest" description="Disordered" evidence="1">
    <location>
        <begin position="378"/>
        <end position="465"/>
    </location>
</feature>
<dbReference type="OMA" id="ICILEGQ"/>
<dbReference type="AlphaFoldDB" id="A0A0G4FER1"/>
<gene>
    <name evidence="2" type="ORF">Vbra_15120</name>
</gene>
<dbReference type="Gene3D" id="2.130.10.10">
    <property type="entry name" value="YVTN repeat-like/Quinoprotein amine dehydrogenase"/>
    <property type="match status" value="2"/>
</dbReference>
<sequence>MDTGACSATLLQEASDEYASGMLVDSQSSDVANNNYIKAAKIAPDGSSVLSASEDTLLRLYALDQEALNAERERRATAGGSDAKAAALRPWTCAYEGECIFDFAWYPLFAADDLSSACFASTSRGHPIHLFNALDGSLRTSYLPYNAFSHEPETALSLAFHPQGQVLFAGSRSCVKVFDVMRPGTQIEDRLLATRRKAEGQRGLVSCFAFPTAPSSADEKLYAVGTYSKTVCIYSEEHQGARQPVCWLEDADQPMGGVTQLAWVGDHHVVSGHRQDRCMRLWDLRKPEAVLRRFPRVTTTCQRFRFDVCVRKGQTVVATGDLSGRVSLFDLNTGETISRFQAHARACTSVGFHPSANYVVTSSGERLFPSLTHLASRDDQSAAAAAEDENMAESESGEDGSPPAKRQRRSTDGPQPAEGSSAASQPLNCIRVWQIHWGGSEPQEGTTVTAEKDTADGETGGAACS</sequence>
<proteinExistence type="predicted"/>
<dbReference type="PANTHER" id="PTHR13211">
    <property type="entry name" value="TELOMERASE CAJAL BODY PROTEIN 1"/>
    <property type="match status" value="1"/>
</dbReference>
<evidence type="ECO:0000256" key="1">
    <source>
        <dbReference type="SAM" id="MobiDB-lite"/>
    </source>
</evidence>
<dbReference type="FunCoup" id="A0A0G4FER1">
    <property type="interactions" value="457"/>
</dbReference>